<dbReference type="RefSeq" id="WP_010173678.1">
    <property type="nucleotide sequence ID" value="NZ_LDYG01000031.1"/>
</dbReference>
<feature type="region of interest" description="Disordered" evidence="13">
    <location>
        <begin position="1"/>
        <end position="46"/>
    </location>
</feature>
<feature type="compositionally biased region" description="Basic and acidic residues" evidence="13">
    <location>
        <begin position="35"/>
        <end position="46"/>
    </location>
</feature>
<dbReference type="EMBL" id="LDYG01000031">
    <property type="protein sequence ID" value="KUP06038.1"/>
    <property type="molecule type" value="Genomic_DNA"/>
</dbReference>
<evidence type="ECO:0000256" key="13">
    <source>
        <dbReference type="SAM" id="MobiDB-lite"/>
    </source>
</evidence>
<evidence type="ECO:0000256" key="3">
    <source>
        <dbReference type="ARBA" id="ARBA00011738"/>
    </source>
</evidence>
<name>A0A147K7I1_9BACI</name>
<evidence type="ECO:0000313" key="14">
    <source>
        <dbReference type="EMBL" id="KUP06038.1"/>
    </source>
</evidence>
<dbReference type="SUPFAM" id="SSF51064">
    <property type="entry name" value="Head domain of nucleotide exchange factor GrpE"/>
    <property type="match status" value="1"/>
</dbReference>
<dbReference type="OrthoDB" id="9812586at2"/>
<dbReference type="PANTHER" id="PTHR21237">
    <property type="entry name" value="GRPE PROTEIN"/>
    <property type="match status" value="1"/>
</dbReference>
<evidence type="ECO:0000256" key="11">
    <source>
        <dbReference type="RuleBase" id="RU000639"/>
    </source>
</evidence>
<comment type="caution">
    <text evidence="14">The sequence shown here is derived from an EMBL/GenBank/DDBJ whole genome shotgun (WGS) entry which is preliminary data.</text>
</comment>
<evidence type="ECO:0000256" key="12">
    <source>
        <dbReference type="RuleBase" id="RU004478"/>
    </source>
</evidence>
<dbReference type="PRINTS" id="PR00773">
    <property type="entry name" value="GRPEPROTEIN"/>
</dbReference>
<evidence type="ECO:0000256" key="6">
    <source>
        <dbReference type="ARBA" id="ARBA00023186"/>
    </source>
</evidence>
<gene>
    <name evidence="10" type="primary">grpE</name>
    <name evidence="14" type="ORF">Q75_10295</name>
</gene>
<dbReference type="Gene3D" id="2.30.22.10">
    <property type="entry name" value="Head domain of nucleotide exchange factor GrpE"/>
    <property type="match status" value="1"/>
</dbReference>
<reference evidence="14 15" key="1">
    <citation type="journal article" date="2016" name="Front. Microbiol.">
        <title>Microevolution Analysis of Bacillus coahuilensis Unveils Differences in Phosphorus Acquisition Strategies and Their Regulation.</title>
        <authorList>
            <person name="Gomez-Lunar Z."/>
            <person name="Hernandez-Gonzalez I."/>
            <person name="Rodriguez-Torres M.D."/>
            <person name="Souza V."/>
            <person name="Olmedo-Alvarez G."/>
        </authorList>
    </citation>
    <scope>NUCLEOTIDE SEQUENCE [LARGE SCALE GENOMIC DNA]</scope>
    <source>
        <strain evidence="15">p1.1.43</strain>
    </source>
</reference>
<dbReference type="FunFam" id="2.30.22.10:FF:000001">
    <property type="entry name" value="Protein GrpE"/>
    <property type="match status" value="1"/>
</dbReference>
<dbReference type="FunFam" id="3.90.20.20:FF:000002">
    <property type="entry name" value="Protein GrpE"/>
    <property type="match status" value="1"/>
</dbReference>
<keyword evidence="5 10" id="KW-0346">Stress response</keyword>
<dbReference type="GO" id="GO:0005737">
    <property type="term" value="C:cytoplasm"/>
    <property type="evidence" value="ECO:0007669"/>
    <property type="project" value="UniProtKB-SubCell"/>
</dbReference>
<evidence type="ECO:0000256" key="5">
    <source>
        <dbReference type="ARBA" id="ARBA00023016"/>
    </source>
</evidence>
<dbReference type="GO" id="GO:0042803">
    <property type="term" value="F:protein homodimerization activity"/>
    <property type="evidence" value="ECO:0007669"/>
    <property type="project" value="InterPro"/>
</dbReference>
<sequence>MNEETKNEQVVDDANVEEIFDEARETSTDETTQSQEDHTNELEELQKKVTEEENRYLRLQADFQNYRRRVELDREASEKYRAQSLITEILPALDNFERAMQVEGEGEQFSSLKQGMEMVYRSLTDALKKEGVEVIEAVGNPFDPTLHQAVMQGEDSEQESNVVLEEYQKGYRLKDRVIRPSMVKVNQ</sequence>
<evidence type="ECO:0000256" key="10">
    <source>
        <dbReference type="HAMAP-Rule" id="MF_01151"/>
    </source>
</evidence>
<comment type="function">
    <text evidence="7 10 11">Participates actively in the response to hyperosmotic and heat shock by preventing the aggregation of stress-denatured proteins, in association with DnaK and GrpE. It is the nucleotide exchange factor for DnaK and may function as a thermosensor. Unfolded proteins bind initially to DnaJ; upon interaction with the DnaJ-bound protein, DnaK hydrolyzes its bound ATP, resulting in the formation of a stable complex. GrpE releases ADP from DnaK; ATP binding to DnaK triggers the release of the substrate protein, thus completing the reaction cycle. Several rounds of ATP-dependent interactions between DnaJ, DnaK and GrpE are required for fully efficient folding.</text>
</comment>
<proteinExistence type="inferred from homology"/>
<dbReference type="AlphaFoldDB" id="A0A147K7I1"/>
<dbReference type="PROSITE" id="PS01071">
    <property type="entry name" value="GRPE"/>
    <property type="match status" value="1"/>
</dbReference>
<dbReference type="CDD" id="cd00446">
    <property type="entry name" value="GrpE"/>
    <property type="match status" value="1"/>
</dbReference>
<evidence type="ECO:0000313" key="15">
    <source>
        <dbReference type="Proteomes" id="UP000074108"/>
    </source>
</evidence>
<accession>A0A147K7I1</accession>
<dbReference type="PANTHER" id="PTHR21237:SF23">
    <property type="entry name" value="GRPE PROTEIN HOMOLOG, MITOCHONDRIAL"/>
    <property type="match status" value="1"/>
</dbReference>
<dbReference type="GO" id="GO:0051082">
    <property type="term" value="F:unfolded protein binding"/>
    <property type="evidence" value="ECO:0007669"/>
    <property type="project" value="TreeGrafter"/>
</dbReference>
<dbReference type="InterPro" id="IPR000740">
    <property type="entry name" value="GrpE"/>
</dbReference>
<dbReference type="InterPro" id="IPR009012">
    <property type="entry name" value="GrpE_head"/>
</dbReference>
<comment type="subunit">
    <text evidence="3 10">Homodimer.</text>
</comment>
<dbReference type="HAMAP" id="MF_01151">
    <property type="entry name" value="GrpE"/>
    <property type="match status" value="1"/>
</dbReference>
<dbReference type="STRING" id="1150625.Q75_10295"/>
<dbReference type="Proteomes" id="UP000074108">
    <property type="component" value="Unassembled WGS sequence"/>
</dbReference>
<dbReference type="InterPro" id="IPR013805">
    <property type="entry name" value="GrpE_CC"/>
</dbReference>
<dbReference type="Pfam" id="PF01025">
    <property type="entry name" value="GrpE"/>
    <property type="match status" value="1"/>
</dbReference>
<evidence type="ECO:0000256" key="1">
    <source>
        <dbReference type="ARBA" id="ARBA00004496"/>
    </source>
</evidence>
<dbReference type="GO" id="GO:0000774">
    <property type="term" value="F:adenyl-nucleotide exchange factor activity"/>
    <property type="evidence" value="ECO:0007669"/>
    <property type="project" value="InterPro"/>
</dbReference>
<keyword evidence="15" id="KW-1185">Reference proteome</keyword>
<dbReference type="GO" id="GO:0006457">
    <property type="term" value="P:protein folding"/>
    <property type="evidence" value="ECO:0007669"/>
    <property type="project" value="InterPro"/>
</dbReference>
<dbReference type="SUPFAM" id="SSF58014">
    <property type="entry name" value="Coiled-coil domain of nucleotide exchange factor GrpE"/>
    <property type="match status" value="1"/>
</dbReference>
<feature type="compositionally biased region" description="Acidic residues" evidence="13">
    <location>
        <begin position="10"/>
        <end position="20"/>
    </location>
</feature>
<comment type="subcellular location">
    <subcellularLocation>
        <location evidence="1 10">Cytoplasm</location>
    </subcellularLocation>
</comment>
<comment type="similarity">
    <text evidence="2 10 12">Belongs to the GrpE family.</text>
</comment>
<evidence type="ECO:0000256" key="8">
    <source>
        <dbReference type="ARBA" id="ARBA00072274"/>
    </source>
</evidence>
<protein>
    <recommendedName>
        <fullName evidence="8 10">Protein GrpE</fullName>
    </recommendedName>
    <alternativeName>
        <fullName evidence="9 10">HSP-70 cofactor</fullName>
    </alternativeName>
</protein>
<evidence type="ECO:0000256" key="4">
    <source>
        <dbReference type="ARBA" id="ARBA00022490"/>
    </source>
</evidence>
<evidence type="ECO:0000256" key="9">
    <source>
        <dbReference type="ARBA" id="ARBA00076414"/>
    </source>
</evidence>
<keyword evidence="4 10" id="KW-0963">Cytoplasm</keyword>
<evidence type="ECO:0000256" key="7">
    <source>
        <dbReference type="ARBA" id="ARBA00053401"/>
    </source>
</evidence>
<dbReference type="PATRIC" id="fig|1150625.3.peg.2194"/>
<dbReference type="GO" id="GO:0051087">
    <property type="term" value="F:protein-folding chaperone binding"/>
    <property type="evidence" value="ECO:0007669"/>
    <property type="project" value="InterPro"/>
</dbReference>
<dbReference type="NCBIfam" id="NF010738">
    <property type="entry name" value="PRK14140.1"/>
    <property type="match status" value="1"/>
</dbReference>
<keyword evidence="6 10" id="KW-0143">Chaperone</keyword>
<evidence type="ECO:0000256" key="2">
    <source>
        <dbReference type="ARBA" id="ARBA00009054"/>
    </source>
</evidence>
<organism evidence="14 15">
    <name type="scientific">Bacillus coahuilensis p1.1.43</name>
    <dbReference type="NCBI Taxonomy" id="1150625"/>
    <lineage>
        <taxon>Bacteria</taxon>
        <taxon>Bacillati</taxon>
        <taxon>Bacillota</taxon>
        <taxon>Bacilli</taxon>
        <taxon>Bacillales</taxon>
        <taxon>Bacillaceae</taxon>
        <taxon>Bacillus</taxon>
    </lineage>
</organism>
<dbReference type="Gene3D" id="3.90.20.20">
    <property type="match status" value="1"/>
</dbReference>